<feature type="region of interest" description="Disordered" evidence="1">
    <location>
        <begin position="1"/>
        <end position="38"/>
    </location>
</feature>
<accession>A0ABQ9ZRI0</accession>
<gene>
    <name evidence="2" type="ORF">OUZ56_030504</name>
</gene>
<feature type="compositionally biased region" description="Basic and acidic residues" evidence="1">
    <location>
        <begin position="1"/>
        <end position="18"/>
    </location>
</feature>
<name>A0ABQ9ZRI0_9CRUS</name>
<evidence type="ECO:0000256" key="1">
    <source>
        <dbReference type="SAM" id="MobiDB-lite"/>
    </source>
</evidence>
<sequence>MCETRDDTNTHEKGERREKYPKKKRDEKEEEEEKLKSTTISTTTAWLPVGGLGVIVKSQSKENGGVHLASDGVVVRYSYTHTRPLHFILVQLPTCPAAYY</sequence>
<evidence type="ECO:0000313" key="2">
    <source>
        <dbReference type="EMBL" id="KAK4015528.1"/>
    </source>
</evidence>
<keyword evidence="3" id="KW-1185">Reference proteome</keyword>
<dbReference type="EMBL" id="JAOYFB010000005">
    <property type="protein sequence ID" value="KAK4015528.1"/>
    <property type="molecule type" value="Genomic_DNA"/>
</dbReference>
<proteinExistence type="predicted"/>
<dbReference type="Proteomes" id="UP001234178">
    <property type="component" value="Unassembled WGS sequence"/>
</dbReference>
<comment type="caution">
    <text evidence="2">The sequence shown here is derived from an EMBL/GenBank/DDBJ whole genome shotgun (WGS) entry which is preliminary data.</text>
</comment>
<protein>
    <submittedName>
        <fullName evidence="2">Uncharacterized protein</fullName>
    </submittedName>
</protein>
<evidence type="ECO:0000313" key="3">
    <source>
        <dbReference type="Proteomes" id="UP001234178"/>
    </source>
</evidence>
<organism evidence="2 3">
    <name type="scientific">Daphnia magna</name>
    <dbReference type="NCBI Taxonomy" id="35525"/>
    <lineage>
        <taxon>Eukaryota</taxon>
        <taxon>Metazoa</taxon>
        <taxon>Ecdysozoa</taxon>
        <taxon>Arthropoda</taxon>
        <taxon>Crustacea</taxon>
        <taxon>Branchiopoda</taxon>
        <taxon>Diplostraca</taxon>
        <taxon>Cladocera</taxon>
        <taxon>Anomopoda</taxon>
        <taxon>Daphniidae</taxon>
        <taxon>Daphnia</taxon>
    </lineage>
</organism>
<reference evidence="2 3" key="1">
    <citation type="journal article" date="2023" name="Nucleic Acids Res.">
        <title>The hologenome of Daphnia magna reveals possible DNA methylation and microbiome-mediated evolution of the host genome.</title>
        <authorList>
            <person name="Chaturvedi A."/>
            <person name="Li X."/>
            <person name="Dhandapani V."/>
            <person name="Marshall H."/>
            <person name="Kissane S."/>
            <person name="Cuenca-Cambronero M."/>
            <person name="Asole G."/>
            <person name="Calvet F."/>
            <person name="Ruiz-Romero M."/>
            <person name="Marangio P."/>
            <person name="Guigo R."/>
            <person name="Rago D."/>
            <person name="Mirbahai L."/>
            <person name="Eastwood N."/>
            <person name="Colbourne J.K."/>
            <person name="Zhou J."/>
            <person name="Mallon E."/>
            <person name="Orsini L."/>
        </authorList>
    </citation>
    <scope>NUCLEOTIDE SEQUENCE [LARGE SCALE GENOMIC DNA]</scope>
    <source>
        <strain evidence="2">LRV0_1</strain>
    </source>
</reference>